<feature type="region of interest" description="Disordered" evidence="1">
    <location>
        <begin position="86"/>
        <end position="115"/>
    </location>
</feature>
<dbReference type="GO" id="GO:0003676">
    <property type="term" value="F:nucleic acid binding"/>
    <property type="evidence" value="ECO:0007669"/>
    <property type="project" value="InterPro"/>
</dbReference>
<sequence length="265" mass="29596">MSSFAFVTFADEAAAKKALMEGTPHVLKGFKLVADQAFRKKIPPSRSADAQPSKNPHPQPFYEDQISKKMADINLKSRYSTAVNTALPPDCTSDQPAEDFLRNETPTGGNVETPRQQYWTPNAEATVLIPRQNIWLPFLNSSFAPVSHPVPDEQPERNLTSHELLVSCTIECQEVLNEVFSSYAQQLQTHCIDLMKTYTQYFFDTVEQEKIKRSVALLRSIYSNAVAARAAINSGNVASFNPNVSQWFPPAASSTTQKDIYRAPH</sequence>
<dbReference type="Proteomes" id="UP000270296">
    <property type="component" value="Unassembled WGS sequence"/>
</dbReference>
<evidence type="ECO:0000256" key="1">
    <source>
        <dbReference type="SAM" id="MobiDB-lite"/>
    </source>
</evidence>
<dbReference type="EMBL" id="UZAM01007856">
    <property type="protein sequence ID" value="VDP01853.1"/>
    <property type="molecule type" value="Genomic_DNA"/>
</dbReference>
<reference evidence="2 3" key="2">
    <citation type="submission" date="2018-11" db="EMBL/GenBank/DDBJ databases">
        <authorList>
            <consortium name="Pathogen Informatics"/>
        </authorList>
    </citation>
    <scope>NUCLEOTIDE SEQUENCE [LARGE SCALE GENOMIC DNA]</scope>
</reference>
<dbReference type="CDD" id="cd00590">
    <property type="entry name" value="RRM_SF"/>
    <property type="match status" value="1"/>
</dbReference>
<dbReference type="InterPro" id="IPR035979">
    <property type="entry name" value="RBD_domain_sf"/>
</dbReference>
<evidence type="ECO:0000313" key="4">
    <source>
        <dbReference type="WBParaSite" id="SBAD_0000379601-mRNA-1"/>
    </source>
</evidence>
<gene>
    <name evidence="2" type="ORF">SBAD_LOCUS3632</name>
</gene>
<evidence type="ECO:0000313" key="3">
    <source>
        <dbReference type="Proteomes" id="UP000270296"/>
    </source>
</evidence>
<protein>
    <submittedName>
        <fullName evidence="4">RRM domain-containing protein</fullName>
    </submittedName>
</protein>
<dbReference type="WBParaSite" id="SBAD_0000379601-mRNA-1">
    <property type="protein sequence ID" value="SBAD_0000379601-mRNA-1"/>
    <property type="gene ID" value="SBAD_0000379601"/>
</dbReference>
<reference evidence="4" key="1">
    <citation type="submission" date="2016-06" db="UniProtKB">
        <authorList>
            <consortium name="WormBaseParasite"/>
        </authorList>
    </citation>
    <scope>IDENTIFICATION</scope>
</reference>
<evidence type="ECO:0000313" key="2">
    <source>
        <dbReference type="EMBL" id="VDP01853.1"/>
    </source>
</evidence>
<name>A0A183IJ36_9BILA</name>
<keyword evidence="3" id="KW-1185">Reference proteome</keyword>
<feature type="compositionally biased region" description="Polar residues" evidence="1">
    <location>
        <begin position="104"/>
        <end position="115"/>
    </location>
</feature>
<accession>A0A183IJ36</accession>
<dbReference type="AlphaFoldDB" id="A0A183IJ36"/>
<proteinExistence type="predicted"/>
<dbReference type="SUPFAM" id="SSF54928">
    <property type="entry name" value="RNA-binding domain, RBD"/>
    <property type="match status" value="1"/>
</dbReference>
<organism evidence="4">
    <name type="scientific">Soboliphyme baturini</name>
    <dbReference type="NCBI Taxonomy" id="241478"/>
    <lineage>
        <taxon>Eukaryota</taxon>
        <taxon>Metazoa</taxon>
        <taxon>Ecdysozoa</taxon>
        <taxon>Nematoda</taxon>
        <taxon>Enoplea</taxon>
        <taxon>Dorylaimia</taxon>
        <taxon>Dioctophymatida</taxon>
        <taxon>Dioctophymatoidea</taxon>
        <taxon>Soboliphymatidae</taxon>
        <taxon>Soboliphyme</taxon>
    </lineage>
</organism>